<accession>A0A2H3CBE2</accession>
<dbReference type="Pfam" id="PF01184">
    <property type="entry name" value="Gpr1_Fun34_YaaH"/>
    <property type="match status" value="1"/>
</dbReference>
<feature type="transmembrane region" description="Helical" evidence="6">
    <location>
        <begin position="165"/>
        <end position="187"/>
    </location>
</feature>
<name>A0A2H3CBE2_9AGAR</name>
<comment type="similarity">
    <text evidence="2">Belongs to the acetate uptake transporter (AceTr) (TC 2.A.96) family.</text>
</comment>
<gene>
    <name evidence="7" type="ORF">ARMSODRAFT_902169</name>
</gene>
<reference evidence="8" key="1">
    <citation type="journal article" date="2017" name="Nat. Ecol. Evol.">
        <title>Genome expansion and lineage-specific genetic innovations in the forest pathogenic fungi Armillaria.</title>
        <authorList>
            <person name="Sipos G."/>
            <person name="Prasanna A.N."/>
            <person name="Walter M.C."/>
            <person name="O'Connor E."/>
            <person name="Balint B."/>
            <person name="Krizsan K."/>
            <person name="Kiss B."/>
            <person name="Hess J."/>
            <person name="Varga T."/>
            <person name="Slot J."/>
            <person name="Riley R."/>
            <person name="Boka B."/>
            <person name="Rigling D."/>
            <person name="Barry K."/>
            <person name="Lee J."/>
            <person name="Mihaltcheva S."/>
            <person name="LaButti K."/>
            <person name="Lipzen A."/>
            <person name="Waldron R."/>
            <person name="Moloney N.M."/>
            <person name="Sperisen C."/>
            <person name="Kredics L."/>
            <person name="Vagvoelgyi C."/>
            <person name="Patrignani A."/>
            <person name="Fitzpatrick D."/>
            <person name="Nagy I."/>
            <person name="Doyle S."/>
            <person name="Anderson J.B."/>
            <person name="Grigoriev I.V."/>
            <person name="Gueldener U."/>
            <person name="Muensterkoetter M."/>
            <person name="Nagy L.G."/>
        </authorList>
    </citation>
    <scope>NUCLEOTIDE SEQUENCE [LARGE SCALE GENOMIC DNA]</scope>
    <source>
        <strain evidence="8">28-4</strain>
    </source>
</reference>
<evidence type="ECO:0000313" key="8">
    <source>
        <dbReference type="Proteomes" id="UP000218334"/>
    </source>
</evidence>
<dbReference type="GO" id="GO:0005886">
    <property type="term" value="C:plasma membrane"/>
    <property type="evidence" value="ECO:0007669"/>
    <property type="project" value="TreeGrafter"/>
</dbReference>
<dbReference type="InterPro" id="IPR000791">
    <property type="entry name" value="Gpr1/Fun34/SatP-like"/>
</dbReference>
<comment type="subcellular location">
    <subcellularLocation>
        <location evidence="1">Membrane</location>
        <topology evidence="1">Multi-pass membrane protein</topology>
    </subcellularLocation>
</comment>
<keyword evidence="3 6" id="KW-0812">Transmembrane</keyword>
<keyword evidence="4 6" id="KW-1133">Transmembrane helix</keyword>
<feature type="transmembrane region" description="Helical" evidence="6">
    <location>
        <begin position="193"/>
        <end position="213"/>
    </location>
</feature>
<dbReference type="AlphaFoldDB" id="A0A2H3CBE2"/>
<evidence type="ECO:0000256" key="3">
    <source>
        <dbReference type="ARBA" id="ARBA00022692"/>
    </source>
</evidence>
<feature type="transmembrane region" description="Helical" evidence="6">
    <location>
        <begin position="45"/>
        <end position="63"/>
    </location>
</feature>
<evidence type="ECO:0000256" key="5">
    <source>
        <dbReference type="ARBA" id="ARBA00023136"/>
    </source>
</evidence>
<evidence type="ECO:0000313" key="7">
    <source>
        <dbReference type="EMBL" id="PBK78644.1"/>
    </source>
</evidence>
<evidence type="ECO:0000256" key="1">
    <source>
        <dbReference type="ARBA" id="ARBA00004141"/>
    </source>
</evidence>
<dbReference type="GO" id="GO:0015123">
    <property type="term" value="F:acetate transmembrane transporter activity"/>
    <property type="evidence" value="ECO:0007669"/>
    <property type="project" value="TreeGrafter"/>
</dbReference>
<evidence type="ECO:0000256" key="6">
    <source>
        <dbReference type="SAM" id="Phobius"/>
    </source>
</evidence>
<evidence type="ECO:0008006" key="9">
    <source>
        <dbReference type="Google" id="ProtNLM"/>
    </source>
</evidence>
<feature type="transmembrane region" description="Helical" evidence="6">
    <location>
        <begin position="137"/>
        <end position="158"/>
    </location>
</feature>
<sequence length="234" mass="24313">MSSTSTAEKLEANTYEDVNHRGHFANANQPPPPPPAIARPALPNGAALGLFSFGATCIGISLYTAGASGVSVPNAIVGLALFTGGVAQYTGGVVEFARGVTFTGSVFCIYATFWLSYAAVLLPNTGIAAAYADDPKMLGNALGIYFVIWSIITVMFLLTALRKTLALVVLLSLLSLTFLFFGITQFTHGNSSVAKATGVIGTITGFGAFYVGLGELLGADPNPPFLLPQGVFKH</sequence>
<dbReference type="InterPro" id="IPR051633">
    <property type="entry name" value="AceTr"/>
</dbReference>
<organism evidence="7 8">
    <name type="scientific">Armillaria solidipes</name>
    <dbReference type="NCBI Taxonomy" id="1076256"/>
    <lineage>
        <taxon>Eukaryota</taxon>
        <taxon>Fungi</taxon>
        <taxon>Dikarya</taxon>
        <taxon>Basidiomycota</taxon>
        <taxon>Agaricomycotina</taxon>
        <taxon>Agaricomycetes</taxon>
        <taxon>Agaricomycetidae</taxon>
        <taxon>Agaricales</taxon>
        <taxon>Marasmiineae</taxon>
        <taxon>Physalacriaceae</taxon>
        <taxon>Armillaria</taxon>
    </lineage>
</organism>
<evidence type="ECO:0000256" key="2">
    <source>
        <dbReference type="ARBA" id="ARBA00005587"/>
    </source>
</evidence>
<evidence type="ECO:0000256" key="4">
    <source>
        <dbReference type="ARBA" id="ARBA00022989"/>
    </source>
</evidence>
<keyword evidence="8" id="KW-1185">Reference proteome</keyword>
<dbReference type="EMBL" id="KZ293415">
    <property type="protein sequence ID" value="PBK78644.1"/>
    <property type="molecule type" value="Genomic_DNA"/>
</dbReference>
<keyword evidence="5 6" id="KW-0472">Membrane</keyword>
<feature type="transmembrane region" description="Helical" evidence="6">
    <location>
        <begin position="75"/>
        <end position="94"/>
    </location>
</feature>
<dbReference type="PANTHER" id="PTHR31123">
    <property type="entry name" value="ACCUMULATION OF DYADS PROTEIN 2-RELATED"/>
    <property type="match status" value="1"/>
</dbReference>
<proteinExistence type="inferred from homology"/>
<dbReference type="NCBIfam" id="NF038013">
    <property type="entry name" value="AceTr_1"/>
    <property type="match status" value="1"/>
</dbReference>
<protein>
    <recommendedName>
        <fullName evidence="9">FUN34 transmembrane protein</fullName>
    </recommendedName>
</protein>
<dbReference type="PANTHER" id="PTHR31123:SF1">
    <property type="entry name" value="ACCUMULATION OF DYADS PROTEIN 2-RELATED"/>
    <property type="match status" value="1"/>
</dbReference>
<dbReference type="Proteomes" id="UP000218334">
    <property type="component" value="Unassembled WGS sequence"/>
</dbReference>
<feature type="transmembrane region" description="Helical" evidence="6">
    <location>
        <begin position="106"/>
        <end position="131"/>
    </location>
</feature>